<sequence>MPKLTYCFTCDADQPHRPLSRAEEDWLKERLGRASVREFLMCEAELDSETKKQCRNLRTGMNKKPFARSMRVPLLD</sequence>
<keyword evidence="2" id="KW-1185">Reference proteome</keyword>
<accession>A0ABT0Z786</accession>
<protein>
    <submittedName>
        <fullName evidence="1">Uncharacterized protein</fullName>
    </submittedName>
</protein>
<comment type="caution">
    <text evidence="1">The sequence shown here is derived from an EMBL/GenBank/DDBJ whole genome shotgun (WGS) entry which is preliminary data.</text>
</comment>
<gene>
    <name evidence="1" type="ORF">NGF19_01345</name>
</gene>
<evidence type="ECO:0000313" key="2">
    <source>
        <dbReference type="Proteomes" id="UP001523219"/>
    </source>
</evidence>
<dbReference type="Proteomes" id="UP001523219">
    <property type="component" value="Unassembled WGS sequence"/>
</dbReference>
<evidence type="ECO:0000313" key="1">
    <source>
        <dbReference type="EMBL" id="MCN9239441.1"/>
    </source>
</evidence>
<dbReference type="EMBL" id="JAMWMR010000001">
    <property type="protein sequence ID" value="MCN9239441.1"/>
    <property type="molecule type" value="Genomic_DNA"/>
</dbReference>
<name>A0ABT0Z786_9ACTN</name>
<proteinExistence type="predicted"/>
<reference evidence="1 2" key="1">
    <citation type="submission" date="2022-05" db="EMBL/GenBank/DDBJ databases">
        <title>Streptomyces sp. nov. RY43-2 isolated from soil of a peat swamp forest.</title>
        <authorList>
            <person name="Kanchanasin P."/>
            <person name="Tanasupawat S."/>
            <person name="Phongsopitanun W."/>
        </authorList>
    </citation>
    <scope>NUCLEOTIDE SEQUENCE [LARGE SCALE GENOMIC DNA]</scope>
    <source>
        <strain evidence="1 2">RY43-2</strain>
    </source>
</reference>
<dbReference type="RefSeq" id="WP_252421522.1">
    <property type="nucleotide sequence ID" value="NZ_JAMWMR010000001.1"/>
</dbReference>
<organism evidence="1 2">
    <name type="scientific">Streptomyces macrolidinus</name>
    <dbReference type="NCBI Taxonomy" id="2952607"/>
    <lineage>
        <taxon>Bacteria</taxon>
        <taxon>Bacillati</taxon>
        <taxon>Actinomycetota</taxon>
        <taxon>Actinomycetes</taxon>
        <taxon>Kitasatosporales</taxon>
        <taxon>Streptomycetaceae</taxon>
        <taxon>Streptomyces</taxon>
    </lineage>
</organism>